<accession>A0ABV8NQN5</accession>
<keyword evidence="2" id="KW-1185">Reference proteome</keyword>
<protein>
    <submittedName>
        <fullName evidence="1">Uncharacterized protein</fullName>
    </submittedName>
</protein>
<dbReference type="Proteomes" id="UP001595792">
    <property type="component" value="Unassembled WGS sequence"/>
</dbReference>
<dbReference type="RefSeq" id="WP_378961507.1">
    <property type="nucleotide sequence ID" value="NZ_JBHSBY010000129.1"/>
</dbReference>
<gene>
    <name evidence="1" type="ORF">ACFOUY_14245</name>
</gene>
<evidence type="ECO:0000313" key="1">
    <source>
        <dbReference type="EMBL" id="MFC4197862.1"/>
    </source>
</evidence>
<comment type="caution">
    <text evidence="1">The sequence shown here is derived from an EMBL/GenBank/DDBJ whole genome shotgun (WGS) entry which is preliminary data.</text>
</comment>
<name>A0ABV8NQN5_9SPHI</name>
<evidence type="ECO:0000313" key="2">
    <source>
        <dbReference type="Proteomes" id="UP001595792"/>
    </source>
</evidence>
<sequence length="85" mass="9740">MVIGLRFGIICSHTALNLEGLNRMPREGVNGIVNDRIKKPFIFIKSMKNTQYWLVKSELDQLFAAELPYVDFVNGFVNRVTKNPL</sequence>
<proteinExistence type="predicted"/>
<organism evidence="1 2">
    <name type="scientific">Pedobacter jamesrossensis</name>
    <dbReference type="NCBI Taxonomy" id="1908238"/>
    <lineage>
        <taxon>Bacteria</taxon>
        <taxon>Pseudomonadati</taxon>
        <taxon>Bacteroidota</taxon>
        <taxon>Sphingobacteriia</taxon>
        <taxon>Sphingobacteriales</taxon>
        <taxon>Sphingobacteriaceae</taxon>
        <taxon>Pedobacter</taxon>
    </lineage>
</organism>
<dbReference type="EMBL" id="JBHSBY010000129">
    <property type="protein sequence ID" value="MFC4197862.1"/>
    <property type="molecule type" value="Genomic_DNA"/>
</dbReference>
<reference evidence="2" key="1">
    <citation type="journal article" date="2019" name="Int. J. Syst. Evol. Microbiol.">
        <title>The Global Catalogue of Microorganisms (GCM) 10K type strain sequencing project: providing services to taxonomists for standard genome sequencing and annotation.</title>
        <authorList>
            <consortium name="The Broad Institute Genomics Platform"/>
            <consortium name="The Broad Institute Genome Sequencing Center for Infectious Disease"/>
            <person name="Wu L."/>
            <person name="Ma J."/>
        </authorList>
    </citation>
    <scope>NUCLEOTIDE SEQUENCE [LARGE SCALE GENOMIC DNA]</scope>
    <source>
        <strain evidence="2">CCM 8689</strain>
    </source>
</reference>